<dbReference type="AlphaFoldDB" id="Q020T9"/>
<proteinExistence type="predicted"/>
<name>Q020T9_SOLUE</name>
<evidence type="ECO:0000313" key="1">
    <source>
        <dbReference type="EMBL" id="ABJ84550.1"/>
    </source>
</evidence>
<accession>Q020T9</accession>
<evidence type="ECO:0008006" key="2">
    <source>
        <dbReference type="Google" id="ProtNLM"/>
    </source>
</evidence>
<reference evidence="1" key="1">
    <citation type="submission" date="2006-10" db="EMBL/GenBank/DDBJ databases">
        <title>Complete sequence of Solibacter usitatus Ellin6076.</title>
        <authorList>
            <consortium name="US DOE Joint Genome Institute"/>
            <person name="Copeland A."/>
            <person name="Lucas S."/>
            <person name="Lapidus A."/>
            <person name="Barry K."/>
            <person name="Detter J.C."/>
            <person name="Glavina del Rio T."/>
            <person name="Hammon N."/>
            <person name="Israni S."/>
            <person name="Dalin E."/>
            <person name="Tice H."/>
            <person name="Pitluck S."/>
            <person name="Thompson L.S."/>
            <person name="Brettin T."/>
            <person name="Bruce D."/>
            <person name="Han C."/>
            <person name="Tapia R."/>
            <person name="Gilna P."/>
            <person name="Schmutz J."/>
            <person name="Larimer F."/>
            <person name="Land M."/>
            <person name="Hauser L."/>
            <person name="Kyrpides N."/>
            <person name="Mikhailova N."/>
            <person name="Janssen P.H."/>
            <person name="Kuske C.R."/>
            <person name="Richardson P."/>
        </authorList>
    </citation>
    <scope>NUCLEOTIDE SEQUENCE</scope>
    <source>
        <strain evidence="1">Ellin6076</strain>
    </source>
</reference>
<dbReference type="KEGG" id="sus:Acid_3578"/>
<protein>
    <recommendedName>
        <fullName evidence="2">PEP-CTERM protein-sorting domain-containing protein</fullName>
    </recommendedName>
</protein>
<dbReference type="STRING" id="234267.Acid_3578"/>
<organism evidence="1">
    <name type="scientific">Solibacter usitatus (strain Ellin6076)</name>
    <dbReference type="NCBI Taxonomy" id="234267"/>
    <lineage>
        <taxon>Bacteria</taxon>
        <taxon>Pseudomonadati</taxon>
        <taxon>Acidobacteriota</taxon>
        <taxon>Terriglobia</taxon>
        <taxon>Bryobacterales</taxon>
        <taxon>Solibacteraceae</taxon>
        <taxon>Candidatus Solibacter</taxon>
    </lineage>
</organism>
<sequence length="243" mass="25433">MAAVLPLSASTIIFATGPQQVGGYEINVKATFDFDYTAQTVTISLLNLELNPTDIAQTLGSLRFDIAGATATPTYVSSSIGTFDIDNLGRPKADNKPNSWSATNIGGNTIGFCAVCAAGGVGVAGLVIGGPDSNLRYSNDDGTLKNRSKPEPFIIGSGAIYTSSALQSLDTSPSWVYKLPNMTPNVMVSNVFLGFGESAAYGASSYFMANYTEYDIPEPGSLVLTIAGLGMVAATPKYLHSRR</sequence>
<dbReference type="InParanoid" id="Q020T9"/>
<dbReference type="HOGENOM" id="CLU_1141988_0_0_0"/>
<dbReference type="EMBL" id="CP000473">
    <property type="protein sequence ID" value="ABJ84550.1"/>
    <property type="molecule type" value="Genomic_DNA"/>
</dbReference>
<gene>
    <name evidence="1" type="ordered locus">Acid_3578</name>
</gene>